<name>A0A2T2ZAP1_9NOCA</name>
<evidence type="ECO:0000313" key="3">
    <source>
        <dbReference type="Proteomes" id="UP000241647"/>
    </source>
</evidence>
<feature type="domain" description="SnoaL-like" evidence="1">
    <location>
        <begin position="13"/>
        <end position="131"/>
    </location>
</feature>
<dbReference type="EMBL" id="PYHS01000003">
    <property type="protein sequence ID" value="PSR64820.1"/>
    <property type="molecule type" value="Genomic_DNA"/>
</dbReference>
<sequence>MTAVPAAPEAWIARETIRDLLTRVARGEDRRDAESIRAAFWPDATVDFGIFAGSFDDYLAWVTPGAAAVVLTQHVLGQTLVELDDTVARAETHVTAYHRVDTGGEHRDLLLSGRYLDRFERRAAHWRIVRRVMLYDWTQDLGVSADWSRGLMGAPFSAGHFTGRTKSDHSTAFFERRVEETMVCDRKDGDG</sequence>
<dbReference type="Pfam" id="PF13577">
    <property type="entry name" value="SnoaL_4"/>
    <property type="match status" value="1"/>
</dbReference>
<dbReference type="SUPFAM" id="SSF54427">
    <property type="entry name" value="NTF2-like"/>
    <property type="match status" value="1"/>
</dbReference>
<dbReference type="InterPro" id="IPR037401">
    <property type="entry name" value="SnoaL-like"/>
</dbReference>
<dbReference type="Gene3D" id="3.10.450.50">
    <property type="match status" value="1"/>
</dbReference>
<dbReference type="Proteomes" id="UP000241647">
    <property type="component" value="Unassembled WGS sequence"/>
</dbReference>
<evidence type="ECO:0000259" key="1">
    <source>
        <dbReference type="Pfam" id="PF13577"/>
    </source>
</evidence>
<proteinExistence type="predicted"/>
<dbReference type="InterPro" id="IPR032710">
    <property type="entry name" value="NTF2-like_dom_sf"/>
</dbReference>
<dbReference type="RefSeq" id="WP_063032372.1">
    <property type="nucleotide sequence ID" value="NZ_PYHS01000003.1"/>
</dbReference>
<evidence type="ECO:0000313" key="2">
    <source>
        <dbReference type="EMBL" id="PSR64820.1"/>
    </source>
</evidence>
<protein>
    <submittedName>
        <fullName evidence="2">Nuclear transport factor 2 family protein</fullName>
    </submittedName>
</protein>
<accession>A0A2T2ZAP1</accession>
<dbReference type="AlphaFoldDB" id="A0A2T2ZAP1"/>
<organism evidence="2 3">
    <name type="scientific">Nocardia nova</name>
    <dbReference type="NCBI Taxonomy" id="37330"/>
    <lineage>
        <taxon>Bacteria</taxon>
        <taxon>Bacillati</taxon>
        <taxon>Actinomycetota</taxon>
        <taxon>Actinomycetes</taxon>
        <taxon>Mycobacteriales</taxon>
        <taxon>Nocardiaceae</taxon>
        <taxon>Nocardia</taxon>
    </lineage>
</organism>
<comment type="caution">
    <text evidence="2">The sequence shown here is derived from an EMBL/GenBank/DDBJ whole genome shotgun (WGS) entry which is preliminary data.</text>
</comment>
<reference evidence="2 3" key="1">
    <citation type="submission" date="2018-02" db="EMBL/GenBank/DDBJ databases">
        <title>8 Nocardia nova and 1 Nocardia cyriacigeorgica strain used for evolution to TMP-SMX.</title>
        <authorList>
            <person name="Mehta H."/>
            <person name="Weng J."/>
            <person name="Shamoo Y."/>
        </authorList>
    </citation>
    <scope>NUCLEOTIDE SEQUENCE [LARGE SCALE GENOMIC DNA]</scope>
    <source>
        <strain evidence="2 3">ATCC 33727</strain>
    </source>
</reference>
<gene>
    <name evidence="2" type="ORF">C8259_07455</name>
</gene>